<protein>
    <recommendedName>
        <fullName evidence="1">Integrase catalytic domain-containing protein</fullName>
    </recommendedName>
</protein>
<dbReference type="Proteomes" id="UP000019140">
    <property type="component" value="Unassembled WGS sequence"/>
</dbReference>
<evidence type="ECO:0000313" key="3">
    <source>
        <dbReference type="Proteomes" id="UP000019140"/>
    </source>
</evidence>
<sequence>MRNVSDRLRHIIQPAFMLLKLIVDVVCYLGLCLRPNPKLAAEVRFLRKQLALYEERQVNPRRATNATRIVRVWLSHCFDWRSALRIVKPETFAHWHRQGFRPFWKWKSKPGRPALPKDLQALIRRMALENPTWGQERIADEVLLKLGLRVSPRTVRKYMPSHCVGGPGKRCSSQRRSTFIRNHAKGLVACDFCVAVTASFRALYVFVVIEHESQRLLHINVTSHPTAEWTMQQFREAIPADHPYRILIHDRDAIFSKQVDQGVRNMGLRLLKTPVRTPVANAICERVIGTLRRECLDFMIPLNQRHLYRILKEWVTHYNESRPHKSLGPGFPQSKPVLSLSRSVPRHQSPTGQQIVSRPILSGLHYDYGLEPMAA</sequence>
<accession>W4M7D7</accession>
<reference evidence="2 3" key="1">
    <citation type="journal article" date="2014" name="Nature">
        <title>An environmental bacterial taxon with a large and distinct metabolic repertoire.</title>
        <authorList>
            <person name="Wilson M.C."/>
            <person name="Mori T."/>
            <person name="Ruckert C."/>
            <person name="Uria A.R."/>
            <person name="Helf M.J."/>
            <person name="Takada K."/>
            <person name="Gernert C."/>
            <person name="Steffens U.A."/>
            <person name="Heycke N."/>
            <person name="Schmitt S."/>
            <person name="Rinke C."/>
            <person name="Helfrich E.J."/>
            <person name="Brachmann A.O."/>
            <person name="Gurgui C."/>
            <person name="Wakimoto T."/>
            <person name="Kracht M."/>
            <person name="Crusemann M."/>
            <person name="Hentschel U."/>
            <person name="Abe I."/>
            <person name="Matsunaga S."/>
            <person name="Kalinowski J."/>
            <person name="Takeyama H."/>
            <person name="Piel J."/>
        </authorList>
    </citation>
    <scope>NUCLEOTIDE SEQUENCE [LARGE SCALE GENOMIC DNA]</scope>
    <source>
        <strain evidence="3">TSY2</strain>
    </source>
</reference>
<dbReference type="InterPro" id="IPR050900">
    <property type="entry name" value="Transposase_IS3/IS150/IS904"/>
</dbReference>
<dbReference type="PANTHER" id="PTHR46889:SF5">
    <property type="entry name" value="INTEGRASE PROTEIN"/>
    <property type="match status" value="1"/>
</dbReference>
<dbReference type="InterPro" id="IPR036397">
    <property type="entry name" value="RNaseH_sf"/>
</dbReference>
<gene>
    <name evidence="2" type="ORF">ETSY2_18960</name>
</gene>
<dbReference type="InterPro" id="IPR012337">
    <property type="entry name" value="RNaseH-like_sf"/>
</dbReference>
<dbReference type="InterPro" id="IPR001584">
    <property type="entry name" value="Integrase_cat-core"/>
</dbReference>
<evidence type="ECO:0000259" key="1">
    <source>
        <dbReference type="PROSITE" id="PS50994"/>
    </source>
</evidence>
<feature type="domain" description="Integrase catalytic" evidence="1">
    <location>
        <begin position="181"/>
        <end position="344"/>
    </location>
</feature>
<dbReference type="Gene3D" id="3.30.420.10">
    <property type="entry name" value="Ribonuclease H-like superfamily/Ribonuclease H"/>
    <property type="match status" value="1"/>
</dbReference>
<evidence type="ECO:0000313" key="2">
    <source>
        <dbReference type="EMBL" id="ETX06125.1"/>
    </source>
</evidence>
<keyword evidence="3" id="KW-1185">Reference proteome</keyword>
<dbReference type="PANTHER" id="PTHR46889">
    <property type="entry name" value="TRANSPOSASE INSF FOR INSERTION SEQUENCE IS3B-RELATED"/>
    <property type="match status" value="1"/>
</dbReference>
<dbReference type="GO" id="GO:0003676">
    <property type="term" value="F:nucleic acid binding"/>
    <property type="evidence" value="ECO:0007669"/>
    <property type="project" value="InterPro"/>
</dbReference>
<dbReference type="Pfam" id="PF13683">
    <property type="entry name" value="rve_3"/>
    <property type="match status" value="1"/>
</dbReference>
<dbReference type="AlphaFoldDB" id="W4M7D7"/>
<dbReference type="SUPFAM" id="SSF53098">
    <property type="entry name" value="Ribonuclease H-like"/>
    <property type="match status" value="1"/>
</dbReference>
<dbReference type="PATRIC" id="fig|1429439.4.peg.3213"/>
<name>W4M7D7_9BACT</name>
<dbReference type="HOGENOM" id="CLU_064679_0_1_7"/>
<comment type="caution">
    <text evidence="2">The sequence shown here is derived from an EMBL/GenBank/DDBJ whole genome shotgun (WGS) entry which is preliminary data.</text>
</comment>
<dbReference type="GO" id="GO:0015074">
    <property type="term" value="P:DNA integration"/>
    <property type="evidence" value="ECO:0007669"/>
    <property type="project" value="InterPro"/>
</dbReference>
<dbReference type="EMBL" id="AZHX01000780">
    <property type="protein sequence ID" value="ETX06125.1"/>
    <property type="molecule type" value="Genomic_DNA"/>
</dbReference>
<organism evidence="2 3">
    <name type="scientific">Candidatus Entotheonella gemina</name>
    <dbReference type="NCBI Taxonomy" id="1429439"/>
    <lineage>
        <taxon>Bacteria</taxon>
        <taxon>Pseudomonadati</taxon>
        <taxon>Nitrospinota/Tectimicrobiota group</taxon>
        <taxon>Candidatus Tectimicrobiota</taxon>
        <taxon>Candidatus Entotheonellia</taxon>
        <taxon>Candidatus Entotheonellales</taxon>
        <taxon>Candidatus Entotheonellaceae</taxon>
        <taxon>Candidatus Entotheonella</taxon>
    </lineage>
</organism>
<proteinExistence type="predicted"/>
<dbReference type="PROSITE" id="PS50994">
    <property type="entry name" value="INTEGRASE"/>
    <property type="match status" value="1"/>
</dbReference>